<dbReference type="STRING" id="554065.E1ZMA1"/>
<name>E1ZMA1_CHLVA</name>
<dbReference type="PANTHER" id="PTHR12910">
    <property type="entry name" value="NADH-UBIQUINONE OXIDOREDUCTASE SUBUNIT B17.2"/>
    <property type="match status" value="1"/>
</dbReference>
<dbReference type="OrthoDB" id="274641at2759"/>
<gene>
    <name evidence="4" type="ORF">CHLNCDRAFT_137369</name>
</gene>
<accession>E1ZMA1</accession>
<keyword evidence="2" id="KW-0496">Mitochondrion</keyword>
<comment type="function">
    <text evidence="2">Accessory subunit of the mitochondrial membrane respiratory chain NADH dehydrogenase (Complex I), that is believed not to be involved in catalysis. Complex I functions in the transfer of electrons from NADH to the respiratory chain. The immediate electron acceptor for the enzyme is believed to be ubiquinone.</text>
</comment>
<dbReference type="Pfam" id="PF05071">
    <property type="entry name" value="NDUFA12"/>
    <property type="match status" value="1"/>
</dbReference>
<sequence>MSLTKYVASALGKASFREAWAAGGWKVLIDGNLAETLVEHGPSAGDPAVLVGMDQHGNKYFEKKGAQWVRNRFVVYAKADHWRTQDPSSVPPEWHGWLHYISDDNGVNTEWKAPVYAGEANAHPSLTGGKVHQPKGAWSNPEKLSWRKYQPWTPASA</sequence>
<comment type="subcellular location">
    <subcellularLocation>
        <location evidence="2">Mitochondrion inner membrane</location>
        <topology evidence="2">Peripheral membrane protein</topology>
        <orientation evidence="2">Matrix side</orientation>
    </subcellularLocation>
</comment>
<dbReference type="OMA" id="GLEHKQN"/>
<evidence type="ECO:0000256" key="2">
    <source>
        <dbReference type="RuleBase" id="RU363103"/>
    </source>
</evidence>
<dbReference type="FunCoup" id="E1ZMA1">
    <property type="interactions" value="1464"/>
</dbReference>
<dbReference type="GO" id="GO:0006979">
    <property type="term" value="P:response to oxidative stress"/>
    <property type="evidence" value="ECO:0007669"/>
    <property type="project" value="TreeGrafter"/>
</dbReference>
<dbReference type="GO" id="GO:0045271">
    <property type="term" value="C:respiratory chain complex I"/>
    <property type="evidence" value="ECO:0007669"/>
    <property type="project" value="InterPro"/>
</dbReference>
<keyword evidence="2" id="KW-0813">Transport</keyword>
<dbReference type="EMBL" id="GL433853">
    <property type="protein sequence ID" value="EFN53072.1"/>
    <property type="molecule type" value="Genomic_DNA"/>
</dbReference>
<dbReference type="GeneID" id="17352523"/>
<dbReference type="AlphaFoldDB" id="E1ZMA1"/>
<dbReference type="KEGG" id="cvr:CHLNCDRAFT_137369"/>
<organism evidence="5">
    <name type="scientific">Chlorella variabilis</name>
    <name type="common">Green alga</name>
    <dbReference type="NCBI Taxonomy" id="554065"/>
    <lineage>
        <taxon>Eukaryota</taxon>
        <taxon>Viridiplantae</taxon>
        <taxon>Chlorophyta</taxon>
        <taxon>core chlorophytes</taxon>
        <taxon>Trebouxiophyceae</taxon>
        <taxon>Chlorellales</taxon>
        <taxon>Chlorellaceae</taxon>
        <taxon>Chlorella clade</taxon>
        <taxon>Chlorella</taxon>
    </lineage>
</organism>
<dbReference type="PANTHER" id="PTHR12910:SF2">
    <property type="entry name" value="NADH DEHYDROGENASE [UBIQUINONE] 1 ALPHA SUBCOMPLEX SUBUNIT 12"/>
    <property type="match status" value="1"/>
</dbReference>
<dbReference type="InterPro" id="IPR007763">
    <property type="entry name" value="NDUFA12"/>
</dbReference>
<feature type="region of interest" description="Disordered" evidence="3">
    <location>
        <begin position="123"/>
        <end position="143"/>
    </location>
</feature>
<reference evidence="4 5" key="1">
    <citation type="journal article" date="2010" name="Plant Cell">
        <title>The Chlorella variabilis NC64A genome reveals adaptation to photosymbiosis, coevolution with viruses, and cryptic sex.</title>
        <authorList>
            <person name="Blanc G."/>
            <person name="Duncan G."/>
            <person name="Agarkova I."/>
            <person name="Borodovsky M."/>
            <person name="Gurnon J."/>
            <person name="Kuo A."/>
            <person name="Lindquist E."/>
            <person name="Lucas S."/>
            <person name="Pangilinan J."/>
            <person name="Polle J."/>
            <person name="Salamov A."/>
            <person name="Terry A."/>
            <person name="Yamada T."/>
            <person name="Dunigan D.D."/>
            <person name="Grigoriev I.V."/>
            <person name="Claverie J.M."/>
            <person name="Van Etten J.L."/>
        </authorList>
    </citation>
    <scope>NUCLEOTIDE SEQUENCE [LARGE SCALE GENOMIC DNA]</scope>
    <source>
        <strain evidence="4 5">NC64A</strain>
    </source>
</reference>
<comment type="similarity">
    <text evidence="1 2">Belongs to the complex I NDUFA12 subunit family.</text>
</comment>
<evidence type="ECO:0000313" key="4">
    <source>
        <dbReference type="EMBL" id="EFN53072.1"/>
    </source>
</evidence>
<dbReference type="RefSeq" id="XP_005845174.1">
    <property type="nucleotide sequence ID" value="XM_005845112.1"/>
</dbReference>
<dbReference type="Proteomes" id="UP000008141">
    <property type="component" value="Unassembled WGS sequence"/>
</dbReference>
<keyword evidence="2" id="KW-0249">Electron transport</keyword>
<keyword evidence="2" id="KW-0679">Respiratory chain</keyword>
<evidence type="ECO:0000313" key="5">
    <source>
        <dbReference type="Proteomes" id="UP000008141"/>
    </source>
</evidence>
<proteinExistence type="inferred from homology"/>
<evidence type="ECO:0000256" key="3">
    <source>
        <dbReference type="SAM" id="MobiDB-lite"/>
    </source>
</evidence>
<keyword evidence="5" id="KW-1185">Reference proteome</keyword>
<protein>
    <recommendedName>
        <fullName evidence="2">NADH dehydrogenase [ubiquinone] 1 alpha subcomplex subunit 12</fullName>
    </recommendedName>
</protein>
<dbReference type="GO" id="GO:0005743">
    <property type="term" value="C:mitochondrial inner membrane"/>
    <property type="evidence" value="ECO:0007669"/>
    <property type="project" value="UniProtKB-SubCell"/>
</dbReference>
<keyword evidence="2" id="KW-0472">Membrane</keyword>
<evidence type="ECO:0000256" key="1">
    <source>
        <dbReference type="ARBA" id="ARBA00007355"/>
    </source>
</evidence>
<dbReference type="InParanoid" id="E1ZMA1"/>
<dbReference type="eggNOG" id="KOG3382">
    <property type="taxonomic scope" value="Eukaryota"/>
</dbReference>
<keyword evidence="2" id="KW-0999">Mitochondrion inner membrane</keyword>